<sequence length="233" mass="25515">MLIFDKVSAGYGQSPVLFDLSFDLPGASVSTLLGKNGMGKTTTIRTIFGLTDRITGDVVLNGRRINGLPPYQIARMGVALVPEGRQVFPTLTVVENLVATSRDSTARARAAGVQSIFELFPRLEERKGSYANLLSGGEQQMLAIGRALMTRPRFLILDEATEGLAPTIRREIWAALKRLKEEHYTILVIDKSLKPLCKLGDHHNILRKGEMVWSGNSQELARPDGKAMALLGV</sequence>
<dbReference type="SMART" id="SM00382">
    <property type="entry name" value="AAA"/>
    <property type="match status" value="1"/>
</dbReference>
<keyword evidence="2" id="KW-0813">Transport</keyword>
<keyword evidence="3" id="KW-0547">Nucleotide-binding</keyword>
<evidence type="ECO:0000256" key="3">
    <source>
        <dbReference type="ARBA" id="ARBA00022741"/>
    </source>
</evidence>
<dbReference type="InterPro" id="IPR017871">
    <property type="entry name" value="ABC_transporter-like_CS"/>
</dbReference>
<evidence type="ECO:0000313" key="8">
    <source>
        <dbReference type="Proteomes" id="UP001589692"/>
    </source>
</evidence>
<protein>
    <submittedName>
        <fullName evidence="7">ABC transporter ATP-binding protein</fullName>
    </submittedName>
</protein>
<evidence type="ECO:0000259" key="6">
    <source>
        <dbReference type="PROSITE" id="PS50893"/>
    </source>
</evidence>
<dbReference type="CDD" id="cd03224">
    <property type="entry name" value="ABC_TM1139_LivF_branched"/>
    <property type="match status" value="1"/>
</dbReference>
<dbReference type="PROSITE" id="PS00211">
    <property type="entry name" value="ABC_TRANSPORTER_1"/>
    <property type="match status" value="1"/>
</dbReference>
<evidence type="ECO:0000256" key="4">
    <source>
        <dbReference type="ARBA" id="ARBA00022840"/>
    </source>
</evidence>
<reference evidence="7 8" key="1">
    <citation type="submission" date="2024-09" db="EMBL/GenBank/DDBJ databases">
        <authorList>
            <person name="Sun Q."/>
            <person name="Mori K."/>
        </authorList>
    </citation>
    <scope>NUCLEOTIDE SEQUENCE [LARGE SCALE GENOMIC DNA]</scope>
    <source>
        <strain evidence="7 8">TBRC 4938</strain>
    </source>
</reference>
<dbReference type="InterPro" id="IPR003439">
    <property type="entry name" value="ABC_transporter-like_ATP-bd"/>
</dbReference>
<proteinExistence type="inferred from homology"/>
<dbReference type="InterPro" id="IPR003593">
    <property type="entry name" value="AAA+_ATPase"/>
</dbReference>
<feature type="domain" description="ABC transporter" evidence="6">
    <location>
        <begin position="2"/>
        <end position="233"/>
    </location>
</feature>
<dbReference type="Pfam" id="PF00005">
    <property type="entry name" value="ABC_tran"/>
    <property type="match status" value="1"/>
</dbReference>
<gene>
    <name evidence="7" type="ORF">ACFFP0_16895</name>
</gene>
<evidence type="ECO:0000256" key="2">
    <source>
        <dbReference type="ARBA" id="ARBA00022448"/>
    </source>
</evidence>
<evidence type="ECO:0000256" key="1">
    <source>
        <dbReference type="ARBA" id="ARBA00005417"/>
    </source>
</evidence>
<comment type="similarity">
    <text evidence="1">Belongs to the ABC transporter superfamily.</text>
</comment>
<dbReference type="GO" id="GO:0005524">
    <property type="term" value="F:ATP binding"/>
    <property type="evidence" value="ECO:0007669"/>
    <property type="project" value="UniProtKB-KW"/>
</dbReference>
<dbReference type="Gene3D" id="3.40.50.300">
    <property type="entry name" value="P-loop containing nucleotide triphosphate hydrolases"/>
    <property type="match status" value="1"/>
</dbReference>
<dbReference type="EMBL" id="JBHMAA010000018">
    <property type="protein sequence ID" value="MFB9950535.1"/>
    <property type="molecule type" value="Genomic_DNA"/>
</dbReference>
<dbReference type="InterPro" id="IPR052156">
    <property type="entry name" value="BCAA_Transport_ATP-bd_LivF"/>
</dbReference>
<dbReference type="Proteomes" id="UP001589692">
    <property type="component" value="Unassembled WGS sequence"/>
</dbReference>
<accession>A0ABV6AIU1</accession>
<evidence type="ECO:0000256" key="5">
    <source>
        <dbReference type="ARBA" id="ARBA00022970"/>
    </source>
</evidence>
<dbReference type="PANTHER" id="PTHR43820">
    <property type="entry name" value="HIGH-AFFINITY BRANCHED-CHAIN AMINO ACID TRANSPORT ATP-BINDING PROTEIN LIVF"/>
    <property type="match status" value="1"/>
</dbReference>
<keyword evidence="8" id="KW-1185">Reference proteome</keyword>
<comment type="caution">
    <text evidence="7">The sequence shown here is derived from an EMBL/GenBank/DDBJ whole genome shotgun (WGS) entry which is preliminary data.</text>
</comment>
<keyword evidence="4 7" id="KW-0067">ATP-binding</keyword>
<dbReference type="InterPro" id="IPR027417">
    <property type="entry name" value="P-loop_NTPase"/>
</dbReference>
<name>A0ABV6AIU1_9HYPH</name>
<evidence type="ECO:0000313" key="7">
    <source>
        <dbReference type="EMBL" id="MFB9950535.1"/>
    </source>
</evidence>
<dbReference type="SUPFAM" id="SSF52540">
    <property type="entry name" value="P-loop containing nucleoside triphosphate hydrolases"/>
    <property type="match status" value="1"/>
</dbReference>
<dbReference type="RefSeq" id="WP_377263067.1">
    <property type="nucleotide sequence ID" value="NZ_JBHMAA010000018.1"/>
</dbReference>
<dbReference type="PROSITE" id="PS50893">
    <property type="entry name" value="ABC_TRANSPORTER_2"/>
    <property type="match status" value="1"/>
</dbReference>
<dbReference type="PANTHER" id="PTHR43820:SF2">
    <property type="entry name" value="ABC TRANSPORTER ATP-BINDING PROTEIN"/>
    <property type="match status" value="1"/>
</dbReference>
<organism evidence="7 8">
    <name type="scientific">Rhizobium puerariae</name>
    <dbReference type="NCBI Taxonomy" id="1585791"/>
    <lineage>
        <taxon>Bacteria</taxon>
        <taxon>Pseudomonadati</taxon>
        <taxon>Pseudomonadota</taxon>
        <taxon>Alphaproteobacteria</taxon>
        <taxon>Hyphomicrobiales</taxon>
        <taxon>Rhizobiaceae</taxon>
        <taxon>Rhizobium/Agrobacterium group</taxon>
        <taxon>Rhizobium</taxon>
    </lineage>
</organism>
<keyword evidence="5" id="KW-0029">Amino-acid transport</keyword>